<evidence type="ECO:0000256" key="7">
    <source>
        <dbReference type="ARBA" id="ARBA00023004"/>
    </source>
</evidence>
<dbReference type="Pfam" id="PF04055">
    <property type="entry name" value="Radical_SAM"/>
    <property type="match status" value="1"/>
</dbReference>
<dbReference type="PANTHER" id="PTHR30352:SF4">
    <property type="entry name" value="PYRUVATE FORMATE-LYASE 2-ACTIVATING ENZYME"/>
    <property type="match status" value="1"/>
</dbReference>
<dbReference type="InterPro" id="IPR034457">
    <property type="entry name" value="Organic_radical-activating"/>
</dbReference>
<dbReference type="SUPFAM" id="SSF54862">
    <property type="entry name" value="4Fe-4S ferredoxins"/>
    <property type="match status" value="1"/>
</dbReference>
<dbReference type="InterPro" id="IPR001989">
    <property type="entry name" value="Radical_activat_CS"/>
</dbReference>
<dbReference type="Pfam" id="PF13353">
    <property type="entry name" value="Fer4_12"/>
    <property type="match status" value="1"/>
</dbReference>
<feature type="domain" description="4Fe-4S ferredoxin-type" evidence="10">
    <location>
        <begin position="101"/>
        <end position="130"/>
    </location>
</feature>
<evidence type="ECO:0000256" key="1">
    <source>
        <dbReference type="ARBA" id="ARBA00001966"/>
    </source>
</evidence>
<keyword evidence="7" id="KW-0408">Iron</keyword>
<dbReference type="InterPro" id="IPR017896">
    <property type="entry name" value="4Fe4S_Fe-S-bd"/>
</dbReference>
<protein>
    <submittedName>
        <fullName evidence="12">Glycyl-radical enzyme activating protein</fullName>
    </submittedName>
</protein>
<comment type="caution">
    <text evidence="12">The sequence shown here is derived from an EMBL/GenBank/DDBJ whole genome shotgun (WGS) entry which is preliminary data.</text>
</comment>
<dbReference type="InterPro" id="IPR017900">
    <property type="entry name" value="4Fe4S_Fe_S_CS"/>
</dbReference>
<sequence length="357" mass="39594">MAANVVAGVNVVGTEECCEFGYVAVNAIMVIVFSVEIEGCCRESLNGMRMEELVMDRVGTIFNIQRFSVQDGPGIRTLVFLKGCPLTCLWCCNPESRGVKPDILFRKMKCLGCDRCVGNCPKGAIRSVEGGRVIDREKCDLCMECVRKCYAGALETAGEEKSVTEILEEVLKDWQFYGNSGGGVTLSGGEPLMQPEFTAEILRECKMNGIHTAIETCGYARWEDYEKVLGGLDLVLFDLKQMDSKMHQKVTGVPNERILENLEKLVRAGKQVIVRLPLIPGINAHREHIERVGKCCQELSIAQAHLLPYHKLGVQKYEALGIAYPLEELGAVSDEELEEFRGILEGYGITVTIYNHS</sequence>
<evidence type="ECO:0000313" key="12">
    <source>
        <dbReference type="EMBL" id="MBU9725896.1"/>
    </source>
</evidence>
<evidence type="ECO:0000256" key="2">
    <source>
        <dbReference type="ARBA" id="ARBA00009777"/>
    </source>
</evidence>
<keyword evidence="13" id="KW-1185">Reference proteome</keyword>
<dbReference type="Pfam" id="PF00037">
    <property type="entry name" value="Fer4"/>
    <property type="match status" value="1"/>
</dbReference>
<evidence type="ECO:0000256" key="8">
    <source>
        <dbReference type="ARBA" id="ARBA00023014"/>
    </source>
</evidence>
<evidence type="ECO:0000259" key="10">
    <source>
        <dbReference type="PROSITE" id="PS51379"/>
    </source>
</evidence>
<reference evidence="12 13" key="1">
    <citation type="submission" date="2021-06" db="EMBL/GenBank/DDBJ databases">
        <title>Description of novel taxa of the family Lachnospiraceae.</title>
        <authorList>
            <person name="Chaplin A.V."/>
            <person name="Sokolova S.R."/>
            <person name="Pikina A.P."/>
            <person name="Korzhanova M."/>
            <person name="Belova V."/>
            <person name="Korostin D."/>
            <person name="Efimov B.A."/>
        </authorList>
    </citation>
    <scope>NUCLEOTIDE SEQUENCE [LARGE SCALE GENOMIC DNA]</scope>
    <source>
        <strain evidence="12 13">ASD4241</strain>
    </source>
</reference>
<dbReference type="PROSITE" id="PS00198">
    <property type="entry name" value="4FE4S_FER_1"/>
    <property type="match status" value="1"/>
</dbReference>
<dbReference type="InterPro" id="IPR012839">
    <property type="entry name" value="Organic_radical_activase"/>
</dbReference>
<dbReference type="PROSITE" id="PS51379">
    <property type="entry name" value="4FE4S_FER_2"/>
    <property type="match status" value="2"/>
</dbReference>
<dbReference type="SFLD" id="SFLDG01066">
    <property type="entry name" value="organic_radical-activating_enz"/>
    <property type="match status" value="1"/>
</dbReference>
<keyword evidence="3" id="KW-0004">4Fe-4S</keyword>
<dbReference type="Proteomes" id="UP001314681">
    <property type="component" value="Unassembled WGS sequence"/>
</dbReference>
<comment type="catalytic activity">
    <reaction evidence="9">
        <text>glycyl-[protein] + reduced [flavodoxin] + S-adenosyl-L-methionine = glycin-2-yl radical-[protein] + semiquinone [flavodoxin] + 5'-deoxyadenosine + L-methionine + H(+)</text>
        <dbReference type="Rhea" id="RHEA:61976"/>
        <dbReference type="Rhea" id="RHEA-COMP:10622"/>
        <dbReference type="Rhea" id="RHEA-COMP:14480"/>
        <dbReference type="Rhea" id="RHEA-COMP:15993"/>
        <dbReference type="Rhea" id="RHEA-COMP:15994"/>
        <dbReference type="ChEBI" id="CHEBI:15378"/>
        <dbReference type="ChEBI" id="CHEBI:17319"/>
        <dbReference type="ChEBI" id="CHEBI:29947"/>
        <dbReference type="ChEBI" id="CHEBI:32722"/>
        <dbReference type="ChEBI" id="CHEBI:57618"/>
        <dbReference type="ChEBI" id="CHEBI:57844"/>
        <dbReference type="ChEBI" id="CHEBI:59789"/>
        <dbReference type="ChEBI" id="CHEBI:140311"/>
    </reaction>
</comment>
<comment type="similarity">
    <text evidence="2">Belongs to the organic radical-activating enzymes family.</text>
</comment>
<evidence type="ECO:0000313" key="13">
    <source>
        <dbReference type="Proteomes" id="UP001314681"/>
    </source>
</evidence>
<feature type="domain" description="Radical SAM core" evidence="11">
    <location>
        <begin position="70"/>
        <end position="350"/>
    </location>
</feature>
<dbReference type="EMBL" id="JAHQCX010000004">
    <property type="protein sequence ID" value="MBU9725896.1"/>
    <property type="molecule type" value="Genomic_DNA"/>
</dbReference>
<gene>
    <name evidence="12" type="ORF">KTH90_07700</name>
</gene>
<dbReference type="PANTHER" id="PTHR30352">
    <property type="entry name" value="PYRUVATE FORMATE-LYASE-ACTIVATING ENZYME"/>
    <property type="match status" value="1"/>
</dbReference>
<evidence type="ECO:0000256" key="5">
    <source>
        <dbReference type="ARBA" id="ARBA00022723"/>
    </source>
</evidence>
<evidence type="ECO:0000259" key="11">
    <source>
        <dbReference type="PROSITE" id="PS51918"/>
    </source>
</evidence>
<dbReference type="SFLD" id="SFLDS00029">
    <property type="entry name" value="Radical_SAM"/>
    <property type="match status" value="1"/>
</dbReference>
<dbReference type="SUPFAM" id="SSF102114">
    <property type="entry name" value="Radical SAM enzymes"/>
    <property type="match status" value="1"/>
</dbReference>
<feature type="domain" description="4Fe-4S ferredoxin-type" evidence="10">
    <location>
        <begin position="133"/>
        <end position="159"/>
    </location>
</feature>
<dbReference type="InterPro" id="IPR007197">
    <property type="entry name" value="rSAM"/>
</dbReference>
<evidence type="ECO:0000256" key="4">
    <source>
        <dbReference type="ARBA" id="ARBA00022691"/>
    </source>
</evidence>
<dbReference type="PROSITE" id="PS51918">
    <property type="entry name" value="RADICAL_SAM"/>
    <property type="match status" value="1"/>
</dbReference>
<dbReference type="CDD" id="cd01335">
    <property type="entry name" value="Radical_SAM"/>
    <property type="match status" value="1"/>
</dbReference>
<dbReference type="InterPro" id="IPR040074">
    <property type="entry name" value="BssD/PflA/YjjW"/>
</dbReference>
<name>A0ABS6K5U2_9FIRM</name>
<evidence type="ECO:0000256" key="9">
    <source>
        <dbReference type="ARBA" id="ARBA00047365"/>
    </source>
</evidence>
<organism evidence="12 13">
    <name type="scientific">Diplocloster modestus</name>
    <dbReference type="NCBI Taxonomy" id="2850322"/>
    <lineage>
        <taxon>Bacteria</taxon>
        <taxon>Bacillati</taxon>
        <taxon>Bacillota</taxon>
        <taxon>Clostridia</taxon>
        <taxon>Lachnospirales</taxon>
        <taxon>Lachnospiraceae</taxon>
        <taxon>Diplocloster</taxon>
    </lineage>
</organism>
<accession>A0ABS6K5U2</accession>
<dbReference type="Gene3D" id="3.30.70.20">
    <property type="match status" value="1"/>
</dbReference>
<dbReference type="InterPro" id="IPR013785">
    <property type="entry name" value="Aldolase_TIM"/>
</dbReference>
<dbReference type="InterPro" id="IPR058240">
    <property type="entry name" value="rSAM_sf"/>
</dbReference>
<keyword evidence="5" id="KW-0479">Metal-binding</keyword>
<dbReference type="NCBIfam" id="TIGR02494">
    <property type="entry name" value="PFLE_PFLC"/>
    <property type="match status" value="1"/>
</dbReference>
<dbReference type="PROSITE" id="PS01087">
    <property type="entry name" value="RADICAL_ACTIVATING"/>
    <property type="match status" value="1"/>
</dbReference>
<evidence type="ECO:0000256" key="6">
    <source>
        <dbReference type="ARBA" id="ARBA00023002"/>
    </source>
</evidence>
<keyword evidence="6" id="KW-0560">Oxidoreductase</keyword>
<dbReference type="SFLD" id="SFLDG01118">
    <property type="entry name" value="activating_enzymes__group_2"/>
    <property type="match status" value="1"/>
</dbReference>
<keyword evidence="4" id="KW-0949">S-adenosyl-L-methionine</keyword>
<keyword evidence="8" id="KW-0411">Iron-sulfur</keyword>
<comment type="cofactor">
    <cofactor evidence="1">
        <name>[4Fe-4S] cluster</name>
        <dbReference type="ChEBI" id="CHEBI:49883"/>
    </cofactor>
</comment>
<evidence type="ECO:0000256" key="3">
    <source>
        <dbReference type="ARBA" id="ARBA00022485"/>
    </source>
</evidence>
<proteinExistence type="inferred from homology"/>
<dbReference type="PIRSF" id="PIRSF000371">
    <property type="entry name" value="PFL_act_enz"/>
    <property type="match status" value="1"/>
</dbReference>
<dbReference type="Gene3D" id="3.20.20.70">
    <property type="entry name" value="Aldolase class I"/>
    <property type="match status" value="1"/>
</dbReference>